<dbReference type="RefSeq" id="WP_184967815.1">
    <property type="nucleotide sequence ID" value="NZ_JACHIN010000009.1"/>
</dbReference>
<feature type="transmembrane region" description="Helical" evidence="1">
    <location>
        <begin position="56"/>
        <end position="79"/>
    </location>
</feature>
<evidence type="ECO:0000313" key="3">
    <source>
        <dbReference type="Proteomes" id="UP000568380"/>
    </source>
</evidence>
<dbReference type="EMBL" id="JACHIN010000009">
    <property type="protein sequence ID" value="MBB5080934.1"/>
    <property type="molecule type" value="Genomic_DNA"/>
</dbReference>
<keyword evidence="3" id="KW-1185">Reference proteome</keyword>
<feature type="transmembrane region" description="Helical" evidence="1">
    <location>
        <begin position="186"/>
        <end position="207"/>
    </location>
</feature>
<evidence type="ECO:0008006" key="4">
    <source>
        <dbReference type="Google" id="ProtNLM"/>
    </source>
</evidence>
<evidence type="ECO:0000256" key="1">
    <source>
        <dbReference type="SAM" id="Phobius"/>
    </source>
</evidence>
<proteinExistence type="predicted"/>
<gene>
    <name evidence="2" type="ORF">HNR40_006423</name>
</gene>
<protein>
    <recommendedName>
        <fullName evidence="4">DUF998 domain-containing protein</fullName>
    </recommendedName>
</protein>
<feature type="transmembrane region" description="Helical" evidence="1">
    <location>
        <begin position="162"/>
        <end position="180"/>
    </location>
</feature>
<dbReference type="Pfam" id="PF06197">
    <property type="entry name" value="DUF998"/>
    <property type="match status" value="1"/>
</dbReference>
<dbReference type="InterPro" id="IPR009339">
    <property type="entry name" value="DUF998"/>
</dbReference>
<comment type="caution">
    <text evidence="2">The sequence shown here is derived from an EMBL/GenBank/DDBJ whole genome shotgun (WGS) entry which is preliminary data.</text>
</comment>
<accession>A0A7W8EIU5</accession>
<organism evidence="2 3">
    <name type="scientific">Nonomuraea endophytica</name>
    <dbReference type="NCBI Taxonomy" id="714136"/>
    <lineage>
        <taxon>Bacteria</taxon>
        <taxon>Bacillati</taxon>
        <taxon>Actinomycetota</taxon>
        <taxon>Actinomycetes</taxon>
        <taxon>Streptosporangiales</taxon>
        <taxon>Streptosporangiaceae</taxon>
        <taxon>Nonomuraea</taxon>
    </lineage>
</organism>
<evidence type="ECO:0000313" key="2">
    <source>
        <dbReference type="EMBL" id="MBB5080934.1"/>
    </source>
</evidence>
<dbReference type="AlphaFoldDB" id="A0A7W8EIU5"/>
<name>A0A7W8EIU5_9ACTN</name>
<keyword evidence="1" id="KW-0472">Membrane</keyword>
<keyword evidence="1" id="KW-1133">Transmembrane helix</keyword>
<feature type="transmembrane region" description="Helical" evidence="1">
    <location>
        <begin position="129"/>
        <end position="150"/>
    </location>
</feature>
<feature type="transmembrane region" description="Helical" evidence="1">
    <location>
        <begin position="91"/>
        <end position="109"/>
    </location>
</feature>
<sequence>MTTTTAPITTRTLLTAAALAAPVWVVVSLAQAFTRAGFDLTRHPLSQLATGELGWIQIATFVTVGVLFIAGATGLRRALHGRPGGVWTPRLIRTVGVGMIAAGAFTMDAGDGFPVGTPAGPPAGMSWHAIAHMAAGSITFFALAAAGFVLGRHFTRTGDRTSAIISRAAGVAVILGNGWAMSGGRFGSLTLAIGVSVALAWVSTVAYRLRNHP</sequence>
<reference evidence="2 3" key="1">
    <citation type="submission" date="2020-08" db="EMBL/GenBank/DDBJ databases">
        <title>Genomic Encyclopedia of Type Strains, Phase IV (KMG-IV): sequencing the most valuable type-strain genomes for metagenomic binning, comparative biology and taxonomic classification.</title>
        <authorList>
            <person name="Goeker M."/>
        </authorList>
    </citation>
    <scope>NUCLEOTIDE SEQUENCE [LARGE SCALE GENOMIC DNA]</scope>
    <source>
        <strain evidence="2 3">DSM 45385</strain>
    </source>
</reference>
<dbReference type="Proteomes" id="UP000568380">
    <property type="component" value="Unassembled WGS sequence"/>
</dbReference>
<keyword evidence="1" id="KW-0812">Transmembrane</keyword>